<feature type="transmembrane region" description="Helical" evidence="16">
    <location>
        <begin position="934"/>
        <end position="954"/>
    </location>
</feature>
<evidence type="ECO:0000259" key="18">
    <source>
        <dbReference type="PROSITE" id="PS51384"/>
    </source>
</evidence>
<dbReference type="InterPro" id="IPR013112">
    <property type="entry name" value="FAD-bd_8"/>
</dbReference>
<dbReference type="Gene3D" id="2.40.30.10">
    <property type="entry name" value="Translation factors"/>
    <property type="match status" value="1"/>
</dbReference>
<dbReference type="Pfam" id="PF01794">
    <property type="entry name" value="Ferric_reduct"/>
    <property type="match status" value="1"/>
</dbReference>
<evidence type="ECO:0000256" key="5">
    <source>
        <dbReference type="ARBA" id="ARBA00022692"/>
    </source>
</evidence>
<dbReference type="Gene3D" id="3.40.50.80">
    <property type="entry name" value="Nucleotide-binding domain of ferredoxin-NADP reductase (FNR) module"/>
    <property type="match status" value="1"/>
</dbReference>
<evidence type="ECO:0000256" key="9">
    <source>
        <dbReference type="ARBA" id="ARBA00022857"/>
    </source>
</evidence>
<feature type="domain" description="FAD-binding FR-type" evidence="18">
    <location>
        <begin position="1069"/>
        <end position="1174"/>
    </location>
</feature>
<dbReference type="SUPFAM" id="SSF48113">
    <property type="entry name" value="Heme-dependent peroxidases"/>
    <property type="match status" value="1"/>
</dbReference>
<feature type="transmembrane region" description="Helical" evidence="16">
    <location>
        <begin position="879"/>
        <end position="904"/>
    </location>
</feature>
<dbReference type="Proteomes" id="UP000694924">
    <property type="component" value="Unplaced"/>
</dbReference>
<dbReference type="PROSITE" id="PS51384">
    <property type="entry name" value="FAD_FR"/>
    <property type="match status" value="1"/>
</dbReference>
<dbReference type="Gene3D" id="1.10.640.10">
    <property type="entry name" value="Haem peroxidase domain superfamily, animal type"/>
    <property type="match status" value="1"/>
</dbReference>
<dbReference type="Pfam" id="PF08022">
    <property type="entry name" value="FAD_binding_8"/>
    <property type="match status" value="1"/>
</dbReference>
<dbReference type="Pfam" id="PF08030">
    <property type="entry name" value="NAD_binding_6"/>
    <property type="match status" value="1"/>
</dbReference>
<dbReference type="InterPro" id="IPR017927">
    <property type="entry name" value="FAD-bd_FR_type"/>
</dbReference>
<evidence type="ECO:0000256" key="8">
    <source>
        <dbReference type="ARBA" id="ARBA00022837"/>
    </source>
</evidence>
<keyword evidence="13" id="KW-0376">Hydrogen peroxide</keyword>
<dbReference type="SUPFAM" id="SSF47473">
    <property type="entry name" value="EF-hand"/>
    <property type="match status" value="1"/>
</dbReference>
<dbReference type="SUPFAM" id="SSF63380">
    <property type="entry name" value="Riboflavin synthase domain-like"/>
    <property type="match status" value="1"/>
</dbReference>
<dbReference type="CDD" id="cd06186">
    <property type="entry name" value="NOX_Duox_like_FAD_NADP"/>
    <property type="match status" value="1"/>
</dbReference>
<dbReference type="InterPro" id="IPR018247">
    <property type="entry name" value="EF_Hand_1_Ca_BS"/>
</dbReference>
<feature type="transmembrane region" description="Helical" evidence="16">
    <location>
        <begin position="981"/>
        <end position="1009"/>
    </location>
</feature>
<dbReference type="InterPro" id="IPR039261">
    <property type="entry name" value="FNR_nucleotide-bd"/>
</dbReference>
<evidence type="ECO:0000313" key="20">
    <source>
        <dbReference type="RefSeq" id="XP_015182299.1"/>
    </source>
</evidence>
<name>A0ABM1IQ12_POLDO</name>
<evidence type="ECO:0000256" key="3">
    <source>
        <dbReference type="ARBA" id="ARBA00012698"/>
    </source>
</evidence>
<proteinExistence type="inferred from homology"/>
<dbReference type="Pfam" id="PF13499">
    <property type="entry name" value="EF-hand_7"/>
    <property type="match status" value="1"/>
</dbReference>
<keyword evidence="12 16" id="KW-0472">Membrane</keyword>
<dbReference type="Pfam" id="PF00036">
    <property type="entry name" value="EF-hand_1"/>
    <property type="match status" value="1"/>
</dbReference>
<evidence type="ECO:0000256" key="11">
    <source>
        <dbReference type="ARBA" id="ARBA00023002"/>
    </source>
</evidence>
<keyword evidence="8" id="KW-0106">Calcium</keyword>
<evidence type="ECO:0000256" key="13">
    <source>
        <dbReference type="ARBA" id="ARBA00023324"/>
    </source>
</evidence>
<dbReference type="InterPro" id="IPR017938">
    <property type="entry name" value="Riboflavin_synthase-like_b-brl"/>
</dbReference>
<evidence type="ECO:0000313" key="19">
    <source>
        <dbReference type="Proteomes" id="UP000694924"/>
    </source>
</evidence>
<evidence type="ECO:0000256" key="7">
    <source>
        <dbReference type="ARBA" id="ARBA00022827"/>
    </source>
</evidence>
<evidence type="ECO:0000256" key="2">
    <source>
        <dbReference type="ARBA" id="ARBA00005644"/>
    </source>
</evidence>
<feature type="domain" description="EF-hand" evidence="17">
    <location>
        <begin position="666"/>
        <end position="701"/>
    </location>
</feature>
<comment type="subcellular location">
    <subcellularLocation>
        <location evidence="1">Apical cell membrane</location>
        <topology evidence="1">Multi-pass membrane protein</topology>
    </subcellularLocation>
</comment>
<feature type="transmembrane region" description="Helical" evidence="16">
    <location>
        <begin position="410"/>
        <end position="432"/>
    </location>
</feature>
<accession>A0ABM1IQ12</accession>
<dbReference type="Gene3D" id="1.10.238.10">
    <property type="entry name" value="EF-hand"/>
    <property type="match status" value="1"/>
</dbReference>
<dbReference type="InterPro" id="IPR013121">
    <property type="entry name" value="Fe_red_NAD-bd_6"/>
</dbReference>
<dbReference type="InterPro" id="IPR037120">
    <property type="entry name" value="Haem_peroxidase_sf_animal"/>
</dbReference>
<dbReference type="SFLD" id="SFLDS00052">
    <property type="entry name" value="Ferric_Reductase_Domain"/>
    <property type="match status" value="1"/>
</dbReference>
<dbReference type="InterPro" id="IPR019791">
    <property type="entry name" value="Haem_peroxidase_animal"/>
</dbReference>
<keyword evidence="9" id="KW-0521">NADP</keyword>
<evidence type="ECO:0000256" key="4">
    <source>
        <dbReference type="ARBA" id="ARBA00022630"/>
    </source>
</evidence>
<evidence type="ECO:0000256" key="15">
    <source>
        <dbReference type="ARBA" id="ARBA00048762"/>
    </source>
</evidence>
<dbReference type="PROSITE" id="PS00018">
    <property type="entry name" value="EF_HAND_1"/>
    <property type="match status" value="2"/>
</dbReference>
<protein>
    <recommendedName>
        <fullName evidence="3">NAD(P)H oxidase (H2O2-forming)</fullName>
        <ecNumber evidence="3">1.6.3.1</ecNumber>
    </recommendedName>
</protein>
<comment type="similarity">
    <text evidence="2">In the N-terminal section; belongs to the peroxidase family.</text>
</comment>
<comment type="catalytic activity">
    <reaction evidence="14">
        <text>NADH + O2 + H(+) = H2O2 + NAD(+)</text>
        <dbReference type="Rhea" id="RHEA:11264"/>
        <dbReference type="ChEBI" id="CHEBI:15378"/>
        <dbReference type="ChEBI" id="CHEBI:15379"/>
        <dbReference type="ChEBI" id="CHEBI:16240"/>
        <dbReference type="ChEBI" id="CHEBI:57540"/>
        <dbReference type="ChEBI" id="CHEBI:57945"/>
        <dbReference type="EC" id="1.6.3.1"/>
    </reaction>
</comment>
<dbReference type="SFLD" id="SFLDG01168">
    <property type="entry name" value="Ferric_reductase_subgroup_(FRE"/>
    <property type="match status" value="1"/>
</dbReference>
<evidence type="ECO:0000256" key="10">
    <source>
        <dbReference type="ARBA" id="ARBA00022989"/>
    </source>
</evidence>
<feature type="transmembrane region" description="Helical" evidence="16">
    <location>
        <begin position="1047"/>
        <end position="1065"/>
    </location>
</feature>
<organism evidence="19 20">
    <name type="scientific">Polistes dominula</name>
    <name type="common">European paper wasp</name>
    <name type="synonym">Vespa dominula</name>
    <dbReference type="NCBI Taxonomy" id="743375"/>
    <lineage>
        <taxon>Eukaryota</taxon>
        <taxon>Metazoa</taxon>
        <taxon>Ecdysozoa</taxon>
        <taxon>Arthropoda</taxon>
        <taxon>Hexapoda</taxon>
        <taxon>Insecta</taxon>
        <taxon>Pterygota</taxon>
        <taxon>Neoptera</taxon>
        <taxon>Endopterygota</taxon>
        <taxon>Hymenoptera</taxon>
        <taxon>Apocrita</taxon>
        <taxon>Aculeata</taxon>
        <taxon>Vespoidea</taxon>
        <taxon>Vespidae</taxon>
        <taxon>Polistinae</taxon>
        <taxon>Polistini</taxon>
        <taxon>Polistes</taxon>
    </lineage>
</organism>
<evidence type="ECO:0000256" key="6">
    <source>
        <dbReference type="ARBA" id="ARBA00022737"/>
    </source>
</evidence>
<keyword evidence="19" id="KW-1185">Reference proteome</keyword>
<evidence type="ECO:0000256" key="12">
    <source>
        <dbReference type="ARBA" id="ARBA00023136"/>
    </source>
</evidence>
<dbReference type="PROSITE" id="PS50222">
    <property type="entry name" value="EF_HAND_2"/>
    <property type="match status" value="2"/>
</dbReference>
<keyword evidence="4" id="KW-0285">Flavoprotein</keyword>
<dbReference type="SFLD" id="SFLDG01169">
    <property type="entry name" value="NADPH_oxidase_subgroup_(NOX)"/>
    <property type="match status" value="1"/>
</dbReference>
<evidence type="ECO:0000259" key="17">
    <source>
        <dbReference type="PROSITE" id="PS50222"/>
    </source>
</evidence>
<dbReference type="EC" id="1.6.3.1" evidence="3"/>
<sequence length="1351" mass="158597">MVNIFKEIFNNLFALIFVSELGNPRGNENPFLLTFGIIWFRWHNYIARFIKSQHGNWTSEKIYNEARKWVIATQQHIITNEWIKEWLGEKLPPYERYDPNIDPQIDQFFQAAAFRYGHTLVPAGVYLRNYTKNKCKLELNARAIRTCNNYWMPKNSLFQDESKLNINLNIDELIMGMAVQLCEKEDHKIVEDLRGHLFGPLEFSRRDLMALNIQRGRDHGLPDYNTVRDAYNLSRIESMEHFKTLTSHKIDPQIDKLSKLYNNSVDNIDLWVGGILETRDNPGELFKKIIIDQFVRIRAGDRFWYKNDKNGLFTKSEIDRLENLSFYDMLISITDMDYDDIPENPFLIPADDNNISQACKDELRNDCCKLTTEENNANENKCYCAKSINIKNVEKCTNLKTYDYFNNSEISFIVTFTGLTGIFFGIVIFLLYKLHFKQKKQTKYRMTLLVKENKKPIYAATEWQGRRLEAKLVIVIFNQEKKLLELQNLFGKITRIIDFEHDNVVKIYIPSDSNHIMIRVEQNYDLVLKFDSSYSKILFLKAFEQFILNISRKNLEKITNINSAKMLKEAITKKDRQDKLEKFFRIVFAQAFHIVHTEDKIMQINSEIAKEVIYTELTITEFAESLSMRPDAEFVKKIFNLVDKDKNGFISFREFVDMLVIFLKGNAEEKMKFMFDMYDINGTGRLTKEDFMIMLRSFLETVNTDVTNNELENLIHSMMNQVNLASKKTINLMDFKHLFSEFNDKLNYIELEFNVNSDGKTRKLHAGAGTIKSSFIGEVQKTMDTLYSDLDDLESRVEGKITEKNMNWKTDKEAIDNQKIVDDTNEYKGIYWYPIMKYLANKRLKIFWMSLYTEILLLIFIERAYYYSIEREHTGLRQILGYGLALTRGAASAMMFTYSSLLIMTCHNINTLLRDTILQYYIPFDSMIDMHRYIAYWALVFTVLHVIGHGFNFYHIATQTADDLTCLFPNYFHSTDELPKFYYWMFQTLTGITGVLLTIQTGIIFFFSLPIVRRRLYNYFSYTHSLYPVFYILMILHGTGRLIQEPYFHYFLLGPAILFILDKIITMTRKTIEIPILKADILPSDVTCITFAKPQNFQYKCGQWIRIACPELGTNEFHPFTLSSAPHEHNLTTHIRAVGPWTKNIRSTLELSILVNKMLPKIHIDGPYGEAHQDWNKYHVAIMVGAGIGVTPFASILKDIVFKCNHNFALGCRKVYFIWVTRTQKQFEWMVDILRELEKSDINNSVSAHIFITQFYQKFDLRTILLYICERHFQRIYNKSLFTGLMAITHFGKPKFYQFFKSIQKLHPNVNKIGVFSCGSPSVIHSIDMACKALNLKKCNNTLFQHKYKSF</sequence>
<keyword evidence="7" id="KW-0274">FAD</keyword>
<keyword evidence="11" id="KW-0560">Oxidoreductase</keyword>
<dbReference type="InterPro" id="IPR050369">
    <property type="entry name" value="RBOH/FRE"/>
</dbReference>
<dbReference type="InterPro" id="IPR010255">
    <property type="entry name" value="Haem_peroxidase_sf"/>
</dbReference>
<dbReference type="GeneID" id="107069475"/>
<dbReference type="PANTHER" id="PTHR11972:SF208">
    <property type="entry name" value="DUAL OXIDASE-LIKE PROTEIN"/>
    <property type="match status" value="1"/>
</dbReference>
<feature type="transmembrane region" description="Helical" evidence="16">
    <location>
        <begin position="846"/>
        <end position="867"/>
    </location>
</feature>
<dbReference type="SMART" id="SM00054">
    <property type="entry name" value="EFh"/>
    <property type="match status" value="2"/>
</dbReference>
<evidence type="ECO:0000256" key="14">
    <source>
        <dbReference type="ARBA" id="ARBA00047455"/>
    </source>
</evidence>
<dbReference type="SUPFAM" id="SSF52343">
    <property type="entry name" value="Ferredoxin reductase-like, C-terminal NADP-linked domain"/>
    <property type="match status" value="1"/>
</dbReference>
<keyword evidence="5 16" id="KW-0812">Transmembrane</keyword>
<dbReference type="InterPro" id="IPR011992">
    <property type="entry name" value="EF-hand-dom_pair"/>
</dbReference>
<dbReference type="RefSeq" id="XP_015182299.1">
    <property type="nucleotide sequence ID" value="XM_015326813.1"/>
</dbReference>
<keyword evidence="13" id="KW-0575">Peroxidase</keyword>
<dbReference type="InterPro" id="IPR013130">
    <property type="entry name" value="Fe3_Rdtase_TM_dom"/>
</dbReference>
<dbReference type="PROSITE" id="PS50292">
    <property type="entry name" value="PEROXIDASE_3"/>
    <property type="match status" value="1"/>
</dbReference>
<dbReference type="PRINTS" id="PR00457">
    <property type="entry name" value="ANPEROXIDASE"/>
</dbReference>
<dbReference type="Pfam" id="PF03098">
    <property type="entry name" value="An_peroxidase"/>
    <property type="match status" value="1"/>
</dbReference>
<gene>
    <name evidence="20" type="primary">LOC107069475</name>
</gene>
<evidence type="ECO:0000256" key="1">
    <source>
        <dbReference type="ARBA" id="ARBA00004424"/>
    </source>
</evidence>
<dbReference type="InterPro" id="IPR002048">
    <property type="entry name" value="EF_hand_dom"/>
</dbReference>
<feature type="domain" description="EF-hand" evidence="17">
    <location>
        <begin position="630"/>
        <end position="665"/>
    </location>
</feature>
<feature type="transmembrane region" description="Helical" evidence="16">
    <location>
        <begin position="1016"/>
        <end position="1035"/>
    </location>
</feature>
<keyword evidence="6" id="KW-0677">Repeat</keyword>
<comment type="catalytic activity">
    <reaction evidence="15">
        <text>NADPH + O2 + H(+) = H2O2 + NADP(+)</text>
        <dbReference type="Rhea" id="RHEA:11260"/>
        <dbReference type="ChEBI" id="CHEBI:15378"/>
        <dbReference type="ChEBI" id="CHEBI:15379"/>
        <dbReference type="ChEBI" id="CHEBI:16240"/>
        <dbReference type="ChEBI" id="CHEBI:57783"/>
        <dbReference type="ChEBI" id="CHEBI:58349"/>
        <dbReference type="EC" id="1.6.3.1"/>
    </reaction>
</comment>
<keyword evidence="10 16" id="KW-1133">Transmembrane helix</keyword>
<dbReference type="CDD" id="cd00051">
    <property type="entry name" value="EFh"/>
    <property type="match status" value="1"/>
</dbReference>
<evidence type="ECO:0000256" key="16">
    <source>
        <dbReference type="SAM" id="Phobius"/>
    </source>
</evidence>
<dbReference type="PANTHER" id="PTHR11972">
    <property type="entry name" value="NADPH OXIDASE"/>
    <property type="match status" value="1"/>
</dbReference>
<reference evidence="20" key="1">
    <citation type="submission" date="2025-08" db="UniProtKB">
        <authorList>
            <consortium name="RefSeq"/>
        </authorList>
    </citation>
    <scope>IDENTIFICATION</scope>
    <source>
        <tissue evidence="20">Whole body</tissue>
    </source>
</reference>